<reference evidence="6 7" key="1">
    <citation type="submission" date="2023-08" db="EMBL/GenBank/DDBJ databases">
        <title>A Necator americanus chromosomal reference genome.</title>
        <authorList>
            <person name="Ilik V."/>
            <person name="Petrzelkova K.J."/>
            <person name="Pardy F."/>
            <person name="Fuh T."/>
            <person name="Niatou-Singa F.S."/>
            <person name="Gouil Q."/>
            <person name="Baker L."/>
            <person name="Ritchie M.E."/>
            <person name="Jex A.R."/>
            <person name="Gazzola D."/>
            <person name="Li H."/>
            <person name="Toshio Fujiwara R."/>
            <person name="Zhan B."/>
            <person name="Aroian R.V."/>
            <person name="Pafco B."/>
            <person name="Schwarz E.M."/>
        </authorList>
    </citation>
    <scope>NUCLEOTIDE SEQUENCE [LARGE SCALE GENOMIC DNA]</scope>
    <source>
        <strain evidence="6 7">Aroian</strain>
        <tissue evidence="6">Whole animal</tissue>
    </source>
</reference>
<comment type="function">
    <text evidence="2">Plays a role in determining ER morphology.</text>
</comment>
<evidence type="ECO:0000256" key="4">
    <source>
        <dbReference type="SAM" id="MobiDB-lite"/>
    </source>
</evidence>
<keyword evidence="2" id="KW-1133">Transmembrane helix</keyword>
<evidence type="ECO:0000313" key="7">
    <source>
        <dbReference type="Proteomes" id="UP001303046"/>
    </source>
</evidence>
<keyword evidence="2" id="KW-0863">Zinc-finger</keyword>
<evidence type="ECO:0000259" key="5">
    <source>
        <dbReference type="Pfam" id="PF10058"/>
    </source>
</evidence>
<feature type="transmembrane region" description="Helical" evidence="2">
    <location>
        <begin position="40"/>
        <end position="62"/>
    </location>
</feature>
<evidence type="ECO:0000313" key="6">
    <source>
        <dbReference type="EMBL" id="KAK6765181.1"/>
    </source>
</evidence>
<keyword evidence="2" id="KW-0479">Metal-binding</keyword>
<keyword evidence="3" id="KW-0175">Coiled coil</keyword>
<sequence>MGNILRRRKKVLIEELETLSQQMKVFRDDIEKTAEAKRMILWYLTLSTFFLSSFFVAYAWITLKRKDYQVLFSVLSFIAGLILLWFGRRIANAFYNWRISRKRQGLDVLVARKNSLLEAVKETETFKVAKEILEKYDHETVKSSSQPSSQSTEKRSAGNQLDQSGTLTHMDKDLLDFPSVKKLTRSFESIPTVETKTMRTLAVRSELKPIRPFQRESTSMVDKIVDYFFGDGPSQRFALICSNCHGHNGMAVPAEYDYLAFVCFICGYFNPAKKFRPDHFPSTPVPTISRVSKPAVKSLRKPQNPFLIVHTTSHFCEGILKMVKIFKHFKNPKRHFTYVESSLIKEYPRLLGCVLMLIIDALARGGAPTLFTFGQLGKKPLSLLGGSRRDPHHLNCTP</sequence>
<proteinExistence type="inferred from homology"/>
<dbReference type="InterPro" id="IPR040115">
    <property type="entry name" value="Lnp"/>
</dbReference>
<feature type="transmembrane region" description="Helical" evidence="2">
    <location>
        <begin position="68"/>
        <end position="86"/>
    </location>
</feature>
<dbReference type="EMBL" id="JAVFWL010000006">
    <property type="protein sequence ID" value="KAK6765181.1"/>
    <property type="molecule type" value="Genomic_DNA"/>
</dbReference>
<keyword evidence="2" id="KW-0256">Endoplasmic reticulum</keyword>
<name>A0ABR1ETI8_NECAM</name>
<keyword evidence="2" id="KW-0812">Transmembrane</keyword>
<protein>
    <recommendedName>
        <fullName evidence="2">Endoplasmic reticulum junction formation protein lunapark</fullName>
    </recommendedName>
</protein>
<gene>
    <name evidence="6" type="primary">Necator_chrX.g25378</name>
    <name evidence="6" type="ORF">RB195_025212</name>
</gene>
<evidence type="ECO:0000256" key="1">
    <source>
        <dbReference type="ARBA" id="ARBA00009940"/>
    </source>
</evidence>
<feature type="domain" description="Lunapark zinc ribbon" evidence="5">
    <location>
        <begin position="221"/>
        <end position="270"/>
    </location>
</feature>
<evidence type="ECO:0000256" key="3">
    <source>
        <dbReference type="SAM" id="Coils"/>
    </source>
</evidence>
<dbReference type="Pfam" id="PF10058">
    <property type="entry name" value="Zn_ribbon_10"/>
    <property type="match status" value="1"/>
</dbReference>
<evidence type="ECO:0000256" key="2">
    <source>
        <dbReference type="RuleBase" id="RU367073"/>
    </source>
</evidence>
<dbReference type="Proteomes" id="UP001303046">
    <property type="component" value="Unassembled WGS sequence"/>
</dbReference>
<comment type="caution">
    <text evidence="6">The sequence shown here is derived from an EMBL/GenBank/DDBJ whole genome shotgun (WGS) entry which is preliminary data.</text>
</comment>
<comment type="subcellular location">
    <subcellularLocation>
        <location evidence="2">Endoplasmic reticulum membrane</location>
        <topology evidence="2">Multi-pass membrane protein</topology>
    </subcellularLocation>
</comment>
<keyword evidence="7" id="KW-1185">Reference proteome</keyword>
<dbReference type="InterPro" id="IPR019273">
    <property type="entry name" value="Lunapark_Znf"/>
</dbReference>
<accession>A0ABR1ETI8</accession>
<dbReference type="PANTHER" id="PTHR22166:SF12">
    <property type="entry name" value="ENDOPLASMIC RETICULUM JUNCTION FORMATION PROTEIN LUNAPARK"/>
    <property type="match status" value="1"/>
</dbReference>
<organism evidence="6 7">
    <name type="scientific">Necator americanus</name>
    <name type="common">Human hookworm</name>
    <dbReference type="NCBI Taxonomy" id="51031"/>
    <lineage>
        <taxon>Eukaryota</taxon>
        <taxon>Metazoa</taxon>
        <taxon>Ecdysozoa</taxon>
        <taxon>Nematoda</taxon>
        <taxon>Chromadorea</taxon>
        <taxon>Rhabditida</taxon>
        <taxon>Rhabditina</taxon>
        <taxon>Rhabditomorpha</taxon>
        <taxon>Strongyloidea</taxon>
        <taxon>Ancylostomatidae</taxon>
        <taxon>Bunostominae</taxon>
        <taxon>Necator</taxon>
    </lineage>
</organism>
<dbReference type="PANTHER" id="PTHR22166">
    <property type="entry name" value="ENDOPLASMIC RETICULUM JUNCTION FORMATION PROTEIN LUNAPARK"/>
    <property type="match status" value="1"/>
</dbReference>
<comment type="domain">
    <text evidence="2">The C4-type zinc finger motif is necessary both for its ER three-way tubular junction localization and formation.</text>
</comment>
<comment type="similarity">
    <text evidence="1 2">Belongs to the lunapark family.</text>
</comment>
<keyword evidence="2" id="KW-0472">Membrane</keyword>
<keyword evidence="2" id="KW-0862">Zinc</keyword>
<feature type="coiled-coil region" evidence="3">
    <location>
        <begin position="9"/>
        <end position="36"/>
    </location>
</feature>
<feature type="region of interest" description="Disordered" evidence="4">
    <location>
        <begin position="139"/>
        <end position="165"/>
    </location>
</feature>